<dbReference type="SUPFAM" id="SSF50370">
    <property type="entry name" value="Ricin B-like lectins"/>
    <property type="match status" value="1"/>
</dbReference>
<dbReference type="OrthoDB" id="4273937at2"/>
<accession>A0A5P2CZE4</accession>
<feature type="domain" description="Ricin B lectin" evidence="2">
    <location>
        <begin position="105"/>
        <end position="222"/>
    </location>
</feature>
<organism evidence="3 4">
    <name type="scientific">Streptomyces venezuelae</name>
    <dbReference type="NCBI Taxonomy" id="54571"/>
    <lineage>
        <taxon>Bacteria</taxon>
        <taxon>Bacillati</taxon>
        <taxon>Actinomycetota</taxon>
        <taxon>Actinomycetes</taxon>
        <taxon>Kitasatosporales</taxon>
        <taxon>Streptomycetaceae</taxon>
        <taxon>Streptomyces</taxon>
    </lineage>
</organism>
<feature type="region of interest" description="Disordered" evidence="1">
    <location>
        <begin position="97"/>
        <end position="127"/>
    </location>
</feature>
<gene>
    <name evidence="3" type="ORF">DEJ50_00115</name>
</gene>
<evidence type="ECO:0000259" key="2">
    <source>
        <dbReference type="SMART" id="SM00458"/>
    </source>
</evidence>
<dbReference type="AlphaFoldDB" id="A0A5P2CZE4"/>
<dbReference type="Gene3D" id="2.80.10.50">
    <property type="match status" value="1"/>
</dbReference>
<reference evidence="3 4" key="1">
    <citation type="submission" date="2018-05" db="EMBL/GenBank/DDBJ databases">
        <title>Streptomyces venezuelae.</title>
        <authorList>
            <person name="Kim W."/>
            <person name="Lee N."/>
            <person name="Cho B.-K."/>
        </authorList>
    </citation>
    <scope>NUCLEOTIDE SEQUENCE [LARGE SCALE GENOMIC DNA]</scope>
    <source>
        <strain evidence="3 4">ATCC 21782</strain>
    </source>
</reference>
<dbReference type="InterPro" id="IPR035992">
    <property type="entry name" value="Ricin_B-like_lectins"/>
</dbReference>
<dbReference type="InterPro" id="IPR000772">
    <property type="entry name" value="Ricin_B_lectin"/>
</dbReference>
<name>A0A5P2CZE4_STRVZ</name>
<dbReference type="SMART" id="SM00458">
    <property type="entry name" value="RICIN"/>
    <property type="match status" value="1"/>
</dbReference>
<dbReference type="Proteomes" id="UP000325211">
    <property type="component" value="Chromosome"/>
</dbReference>
<evidence type="ECO:0000256" key="1">
    <source>
        <dbReference type="SAM" id="MobiDB-lite"/>
    </source>
</evidence>
<dbReference type="PROSITE" id="PS50231">
    <property type="entry name" value="RICIN_B_LECTIN"/>
    <property type="match status" value="1"/>
</dbReference>
<evidence type="ECO:0000313" key="3">
    <source>
        <dbReference type="EMBL" id="QES46501.1"/>
    </source>
</evidence>
<feature type="compositionally biased region" description="Basic residues" evidence="1">
    <location>
        <begin position="107"/>
        <end position="122"/>
    </location>
</feature>
<sequence length="234" mass="25972">MRHADARSGGVGQRQSSQSSDHWDTPVQKGAVATPHLPFGATVSHKSTDSPAPAGGLVLGRYKQNGSPDTVGGYTGGIGNLAHYSYAALPRRPWRRRTQRPCVDRHQLRRQRQRAQHRRQRHPPVDLRRGSNQQFQIHDDGTIRIQGKCLNAENAGTANGTLIQLWTCNGTPAQRFLPRADGSMHNPTSVRCLDLPQGNKTNGTRPQLWDCNKTDAQRWTIPTLNTAILLMPPY</sequence>
<evidence type="ECO:0000313" key="4">
    <source>
        <dbReference type="Proteomes" id="UP000325211"/>
    </source>
</evidence>
<feature type="region of interest" description="Disordered" evidence="1">
    <location>
        <begin position="1"/>
        <end position="61"/>
    </location>
</feature>
<dbReference type="Pfam" id="PF00652">
    <property type="entry name" value="Ricin_B_lectin"/>
    <property type="match status" value="1"/>
</dbReference>
<dbReference type="EMBL" id="CP029190">
    <property type="protein sequence ID" value="QES46501.1"/>
    <property type="molecule type" value="Genomic_DNA"/>
</dbReference>
<protein>
    <recommendedName>
        <fullName evidence="2">Ricin B lectin domain-containing protein</fullName>
    </recommendedName>
</protein>
<proteinExistence type="predicted"/>